<dbReference type="InterPro" id="IPR001041">
    <property type="entry name" value="2Fe-2S_ferredoxin-type"/>
</dbReference>
<dbReference type="PROSITE" id="PS51085">
    <property type="entry name" value="2FE2S_FER_2"/>
    <property type="match status" value="1"/>
</dbReference>
<comment type="cofactor">
    <cofactor evidence="8">
        <name>[2Fe-2S] cluster</name>
        <dbReference type="ChEBI" id="CHEBI:190135"/>
    </cofactor>
</comment>
<dbReference type="InterPro" id="IPR036010">
    <property type="entry name" value="2Fe-2S_ferredoxin-like_sf"/>
</dbReference>
<evidence type="ECO:0000313" key="11">
    <source>
        <dbReference type="Proteomes" id="UP000250919"/>
    </source>
</evidence>
<dbReference type="PANTHER" id="PTHR43112:SF3">
    <property type="entry name" value="FERREDOXIN-2, CHLOROPLASTIC"/>
    <property type="match status" value="1"/>
</dbReference>
<comment type="caution">
    <text evidence="10">The sequence shown here is derived from an EMBL/GenBank/DDBJ whole genome shotgun (WGS) entry which is preliminary data.</text>
</comment>
<dbReference type="GO" id="GO:0051537">
    <property type="term" value="F:2 iron, 2 sulfur cluster binding"/>
    <property type="evidence" value="ECO:0007669"/>
    <property type="project" value="UniProtKB-KW"/>
</dbReference>
<dbReference type="EMBL" id="NSCM01000073">
    <property type="protein sequence ID" value="RAX07122.1"/>
    <property type="molecule type" value="Genomic_DNA"/>
</dbReference>
<dbReference type="SUPFAM" id="SSF54292">
    <property type="entry name" value="2Fe-2S ferredoxin-like"/>
    <property type="match status" value="1"/>
</dbReference>
<protein>
    <recommendedName>
        <fullName evidence="9">2Fe-2S ferredoxin-type domain-containing protein</fullName>
    </recommendedName>
</protein>
<evidence type="ECO:0000313" key="10">
    <source>
        <dbReference type="EMBL" id="RAX07122.1"/>
    </source>
</evidence>
<feature type="domain" description="2Fe-2S ferredoxin-type" evidence="9">
    <location>
        <begin position="1"/>
        <end position="94"/>
    </location>
</feature>
<dbReference type="Gene3D" id="3.10.20.30">
    <property type="match status" value="1"/>
</dbReference>
<dbReference type="RefSeq" id="WP_112896875.1">
    <property type="nucleotide sequence ID" value="NZ_CAWNYH010000073.1"/>
</dbReference>
<sequence length="94" mass="10427">MSFKAKSDGHRVIFNGADVGMFCPKTSLLENFDKYNIDIPSLCRAGKCGCCKMVLIKGQVRHGKQSALSEDELEENIVLACCAYSESDIEIELY</sequence>
<evidence type="ECO:0000256" key="3">
    <source>
        <dbReference type="ARBA" id="ARBA00022714"/>
    </source>
</evidence>
<evidence type="ECO:0000256" key="1">
    <source>
        <dbReference type="ARBA" id="ARBA00007874"/>
    </source>
</evidence>
<keyword evidence="5" id="KW-0249">Electron transport</keyword>
<dbReference type="Proteomes" id="UP000250919">
    <property type="component" value="Unassembled WGS sequence"/>
</dbReference>
<dbReference type="CDD" id="cd00207">
    <property type="entry name" value="fer2"/>
    <property type="match status" value="1"/>
</dbReference>
<evidence type="ECO:0000256" key="4">
    <source>
        <dbReference type="ARBA" id="ARBA00022723"/>
    </source>
</evidence>
<evidence type="ECO:0000256" key="2">
    <source>
        <dbReference type="ARBA" id="ARBA00022448"/>
    </source>
</evidence>
<dbReference type="GO" id="GO:0046872">
    <property type="term" value="F:metal ion binding"/>
    <property type="evidence" value="ECO:0007669"/>
    <property type="project" value="UniProtKB-KW"/>
</dbReference>
<evidence type="ECO:0000256" key="8">
    <source>
        <dbReference type="ARBA" id="ARBA00034078"/>
    </source>
</evidence>
<reference evidence="10 11" key="1">
    <citation type="journal article" date="2018" name="Int. J. Syst. Evol. Microbiol.">
        <title>Whole-genome-based revisit of Photorhabdus phylogeny: proposal for the elevation of most Photorhabdus subspecies to the species level and description of one novel species Photorhabdus bodei sp. nov., and one novel subspecies Photorhabdus laumondii subsp. clarkei subsp. nov.</title>
        <authorList>
            <person name="Machado R.A.R."/>
            <person name="Wuthrich D."/>
            <person name="Kuhnert P."/>
            <person name="Arce C.C.M."/>
            <person name="Thonen L."/>
            <person name="Ruiz C."/>
            <person name="Zhang X."/>
            <person name="Robert C.A.M."/>
            <person name="Karimi J."/>
            <person name="Kamali S."/>
            <person name="Ma J."/>
            <person name="Bruggmann R."/>
            <person name="Erb M."/>
        </authorList>
    </citation>
    <scope>NUCLEOTIDE SEQUENCE [LARGE SCALE GENOMIC DNA]</scope>
    <source>
        <strain evidence="10 11">LJ24-63</strain>
    </source>
</reference>
<evidence type="ECO:0000256" key="6">
    <source>
        <dbReference type="ARBA" id="ARBA00023004"/>
    </source>
</evidence>
<organism evidence="10 11">
    <name type="scientific">Photorhabdus bodei</name>
    <dbReference type="NCBI Taxonomy" id="2029681"/>
    <lineage>
        <taxon>Bacteria</taxon>
        <taxon>Pseudomonadati</taxon>
        <taxon>Pseudomonadota</taxon>
        <taxon>Gammaproteobacteria</taxon>
        <taxon>Enterobacterales</taxon>
        <taxon>Morganellaceae</taxon>
        <taxon>Photorhabdus</taxon>
    </lineage>
</organism>
<keyword evidence="4" id="KW-0479">Metal-binding</keyword>
<dbReference type="Pfam" id="PF00111">
    <property type="entry name" value="Fer2"/>
    <property type="match status" value="1"/>
</dbReference>
<evidence type="ECO:0000256" key="7">
    <source>
        <dbReference type="ARBA" id="ARBA00023014"/>
    </source>
</evidence>
<dbReference type="AlphaFoldDB" id="A0A329WV49"/>
<gene>
    <name evidence="10" type="ORF">CKY02_21560</name>
</gene>
<name>A0A329WV49_9GAMM</name>
<evidence type="ECO:0000256" key="5">
    <source>
        <dbReference type="ARBA" id="ARBA00022982"/>
    </source>
</evidence>
<accession>A0A329WV49</accession>
<keyword evidence="6" id="KW-0408">Iron</keyword>
<comment type="similarity">
    <text evidence="1">Belongs to the 2Fe2S plant-type ferredoxin family.</text>
</comment>
<proteinExistence type="inferred from homology"/>
<keyword evidence="2" id="KW-0813">Transport</keyword>
<keyword evidence="7" id="KW-0411">Iron-sulfur</keyword>
<dbReference type="InterPro" id="IPR012675">
    <property type="entry name" value="Beta-grasp_dom_sf"/>
</dbReference>
<evidence type="ECO:0000259" key="9">
    <source>
        <dbReference type="PROSITE" id="PS51085"/>
    </source>
</evidence>
<dbReference type="GeneID" id="88808378"/>
<dbReference type="PANTHER" id="PTHR43112">
    <property type="entry name" value="FERREDOXIN"/>
    <property type="match status" value="1"/>
</dbReference>
<keyword evidence="3" id="KW-0001">2Fe-2S</keyword>